<dbReference type="Gene3D" id="3.60.10.10">
    <property type="entry name" value="Endonuclease/exonuclease/phosphatase"/>
    <property type="match status" value="1"/>
</dbReference>
<accession>A0A9Q1JRX3</accession>
<gene>
    <name evidence="1" type="ORF">Cgig2_023095</name>
</gene>
<dbReference type="PANTHER" id="PTHR31286:SF165">
    <property type="entry name" value="DUF4283 DOMAIN-CONTAINING PROTEIN"/>
    <property type="match status" value="1"/>
</dbReference>
<dbReference type="PANTHER" id="PTHR31286">
    <property type="entry name" value="GLYCINE-RICH CELL WALL STRUCTURAL PROTEIN 1.8-LIKE"/>
    <property type="match status" value="1"/>
</dbReference>
<evidence type="ECO:0000313" key="2">
    <source>
        <dbReference type="Proteomes" id="UP001153076"/>
    </source>
</evidence>
<comment type="caution">
    <text evidence="1">The sequence shown here is derived from an EMBL/GenBank/DDBJ whole genome shotgun (WGS) entry which is preliminary data.</text>
</comment>
<dbReference type="EMBL" id="JAKOGI010000852">
    <property type="protein sequence ID" value="KAJ8429858.1"/>
    <property type="molecule type" value="Genomic_DNA"/>
</dbReference>
<name>A0A9Q1JRX3_9CARY</name>
<dbReference type="Proteomes" id="UP001153076">
    <property type="component" value="Unassembled WGS sequence"/>
</dbReference>
<dbReference type="InterPro" id="IPR040256">
    <property type="entry name" value="At4g02000-like"/>
</dbReference>
<organism evidence="1 2">
    <name type="scientific">Carnegiea gigantea</name>
    <dbReference type="NCBI Taxonomy" id="171969"/>
    <lineage>
        <taxon>Eukaryota</taxon>
        <taxon>Viridiplantae</taxon>
        <taxon>Streptophyta</taxon>
        <taxon>Embryophyta</taxon>
        <taxon>Tracheophyta</taxon>
        <taxon>Spermatophyta</taxon>
        <taxon>Magnoliopsida</taxon>
        <taxon>eudicotyledons</taxon>
        <taxon>Gunneridae</taxon>
        <taxon>Pentapetalae</taxon>
        <taxon>Caryophyllales</taxon>
        <taxon>Cactineae</taxon>
        <taxon>Cactaceae</taxon>
        <taxon>Cactoideae</taxon>
        <taxon>Echinocereeae</taxon>
        <taxon>Carnegiea</taxon>
    </lineage>
</organism>
<sequence length="203" mass="24241">MKQCRHRYTKEKSMIKYARLMIEMPLEGPFPEYIEFFYDNDVLVRQQIKYEWLPLKCTHCYVFRHEEVVCKKKKRAFIPIPKKFIAKQQQSQFKDQPPQQANQFQALVEEDFNNNIKGLNWANKQEDVKSFLYSNNVGMIALLETKVKVKNVERVATKIFSGWNWHHNFTPSTNGCIWIGWKPRSYSISVLQHSDQLIHFHAI</sequence>
<evidence type="ECO:0000313" key="1">
    <source>
        <dbReference type="EMBL" id="KAJ8429858.1"/>
    </source>
</evidence>
<dbReference type="AlphaFoldDB" id="A0A9Q1JRX3"/>
<keyword evidence="2" id="KW-1185">Reference proteome</keyword>
<proteinExistence type="predicted"/>
<reference evidence="1" key="1">
    <citation type="submission" date="2022-04" db="EMBL/GenBank/DDBJ databases">
        <title>Carnegiea gigantea Genome sequencing and assembly v2.</title>
        <authorList>
            <person name="Copetti D."/>
            <person name="Sanderson M.J."/>
            <person name="Burquez A."/>
            <person name="Wojciechowski M.F."/>
        </authorList>
    </citation>
    <scope>NUCLEOTIDE SEQUENCE</scope>
    <source>
        <strain evidence="1">SGP5-SGP5p</strain>
        <tissue evidence="1">Aerial part</tissue>
    </source>
</reference>
<dbReference type="OrthoDB" id="1932741at2759"/>
<protein>
    <submittedName>
        <fullName evidence="1">Uncharacterized protein</fullName>
    </submittedName>
</protein>
<dbReference type="InterPro" id="IPR036691">
    <property type="entry name" value="Endo/exonu/phosph_ase_sf"/>
</dbReference>